<evidence type="ECO:0000313" key="5">
    <source>
        <dbReference type="EMBL" id="ARX88478.1"/>
    </source>
</evidence>
<dbReference type="CDD" id="cd00688">
    <property type="entry name" value="ISOPREN_C2_like"/>
    <property type="match status" value="2"/>
</dbReference>
<dbReference type="KEGG" id="salf:SMD44_07965"/>
<dbReference type="PANTHER" id="PTHR10559:SF18">
    <property type="entry name" value="TRANSCOBALAMIN II"/>
    <property type="match status" value="1"/>
</dbReference>
<feature type="compositionally biased region" description="Pro residues" evidence="2">
    <location>
        <begin position="490"/>
        <end position="500"/>
    </location>
</feature>
<name>A0A1Z1WPW7_9ACTN</name>
<protein>
    <submittedName>
        <fullName evidence="5">Peptidase</fullName>
    </submittedName>
</protein>
<feature type="region of interest" description="Disordered" evidence="2">
    <location>
        <begin position="480"/>
        <end position="528"/>
    </location>
</feature>
<evidence type="ECO:0000256" key="2">
    <source>
        <dbReference type="SAM" id="MobiDB-lite"/>
    </source>
</evidence>
<dbReference type="PANTHER" id="PTHR10559">
    <property type="entry name" value="TRANSCOBALAMIN-1/GASTRIC INTRINSIC FACTOR"/>
    <property type="match status" value="1"/>
</dbReference>
<keyword evidence="3" id="KW-0732">Signal</keyword>
<evidence type="ECO:0000256" key="3">
    <source>
        <dbReference type="SAM" id="SignalP"/>
    </source>
</evidence>
<dbReference type="Pfam" id="PF00432">
    <property type="entry name" value="Prenyltrans"/>
    <property type="match status" value="2"/>
</dbReference>
<dbReference type="GO" id="GO:0003824">
    <property type="term" value="F:catalytic activity"/>
    <property type="evidence" value="ECO:0007669"/>
    <property type="project" value="InterPro"/>
</dbReference>
<feature type="compositionally biased region" description="Low complexity" evidence="2">
    <location>
        <begin position="845"/>
        <end position="854"/>
    </location>
</feature>
<feature type="compositionally biased region" description="Gly residues" evidence="2">
    <location>
        <begin position="855"/>
        <end position="880"/>
    </location>
</feature>
<dbReference type="STRING" id="67267.GCA_000716675_01759"/>
<accession>A0A1Z1WPW7</accession>
<gene>
    <name evidence="5" type="ORF">SMD44_07965</name>
</gene>
<evidence type="ECO:0000256" key="1">
    <source>
        <dbReference type="ARBA" id="ARBA00022737"/>
    </source>
</evidence>
<evidence type="ECO:0000313" key="6">
    <source>
        <dbReference type="Proteomes" id="UP000195880"/>
    </source>
</evidence>
<dbReference type="Proteomes" id="UP000195880">
    <property type="component" value="Chromosome"/>
</dbReference>
<dbReference type="SUPFAM" id="SSF48239">
    <property type="entry name" value="Terpenoid cyclases/Protein prenyltransferases"/>
    <property type="match status" value="2"/>
</dbReference>
<feature type="domain" description="Prenyltransferase alpha-alpha toroid" evidence="4">
    <location>
        <begin position="724"/>
        <end position="819"/>
    </location>
</feature>
<keyword evidence="1" id="KW-0677">Repeat</keyword>
<feature type="signal peptide" evidence="3">
    <location>
        <begin position="1"/>
        <end position="23"/>
    </location>
</feature>
<dbReference type="InterPro" id="IPR008930">
    <property type="entry name" value="Terpenoid_cyclase/PrenylTrfase"/>
</dbReference>
<evidence type="ECO:0000259" key="4">
    <source>
        <dbReference type="Pfam" id="PF00432"/>
    </source>
</evidence>
<feature type="domain" description="Prenyltransferase alpha-alpha toroid" evidence="4">
    <location>
        <begin position="318"/>
        <end position="454"/>
    </location>
</feature>
<proteinExistence type="predicted"/>
<sequence>MCAAATALGGGVLLLGPATPAAADPMSSCTRTKGAVVAVDFGDWGGGVVRGCDATPTTGYDLLHEAGFSTEGTEHDGPAFICRLGHKKFHSGKQYPTPGQEKCKLTPPATAYWSYWIAPPGQDYWTYSPLGAMSQKPKNGSVEAWVFGATDPDGTSGGPTFTPAQVRAGGQTDPGDNPPDVKPGKVDLKAADAWLRGRLTEGDHVRDEGAESANLYQTANTALALAATKGRSTTLDRMKSYLAARTEEFAYPQGTDKAPSPLGAALLALLAESTEGDPHSFGGHNLARDLGRSVCTAGGTADCVAKGDFPGVGDVETQSLAVLALHRAGRKIPAEAVARVAAHQCKDGGFSPTLMRDGDTCSYSDPATTPYATIALQQAGGHTDAVAKARKNLRGAQLPTGAVAAYPGVTTGDVTATARSAQAMRLLGDTVRADAAVSWLSRQQTKSGGFGSDEDATDPAIFPTWAAAFAGARTSLAALTTKRPDQTKPPVDPTKPPVDPTDPSDPDPVKPPTSGVKPPWRAGEGPDLKKGTAYLTAGSRLKKGHYYENVAGTGFADYGLTIDGAYALAATGTNNNKLRGIVDFLDGEGKDASSGRRTVNDWTGVGTSHAAGGSIGKVAVLAQAVGRDPRDFAGHDLIAALGKAVCKKKSQRADRSCAAKGAYRYAPSVFSQSLAVIAQLRAGEKRAATAPVTYLRSLQKTSGAWPSLIPPTGDSEVDSTAMAAMALDLVGDTRSDKAVTKALKWIASKQLRSGGFPGASGDSVNSAALAVQGLSLDAPKYKTQIKKARKFLAKQQNRDGGFNVAAGGQRGSDVRASTQALGGALGTSFGTLVRDLDGTRPQPPGASSDDPAGAPGDGGSGTDIVTPGGGPEGGSGGGSAAGDTPTGPLASTGAQVTGLALAAAVLCLAGWRTLVVARRRGGLAGGPR</sequence>
<organism evidence="5 6">
    <name type="scientific">Streptomyces alboflavus</name>
    <dbReference type="NCBI Taxonomy" id="67267"/>
    <lineage>
        <taxon>Bacteria</taxon>
        <taxon>Bacillati</taxon>
        <taxon>Actinomycetota</taxon>
        <taxon>Actinomycetes</taxon>
        <taxon>Kitasatosporales</taxon>
        <taxon>Streptomycetaceae</taxon>
        <taxon>Streptomyces</taxon>
    </lineage>
</organism>
<dbReference type="eggNOG" id="COG1657">
    <property type="taxonomic scope" value="Bacteria"/>
</dbReference>
<feature type="region of interest" description="Disordered" evidence="2">
    <location>
        <begin position="832"/>
        <end position="889"/>
    </location>
</feature>
<keyword evidence="6" id="KW-1185">Reference proteome</keyword>
<dbReference type="AlphaFoldDB" id="A0A1Z1WPW7"/>
<dbReference type="Gene3D" id="1.50.10.20">
    <property type="match status" value="2"/>
</dbReference>
<dbReference type="InterPro" id="IPR051588">
    <property type="entry name" value="Cobalamin_Transport"/>
</dbReference>
<dbReference type="EMBL" id="CP021748">
    <property type="protein sequence ID" value="ARX88478.1"/>
    <property type="molecule type" value="Genomic_DNA"/>
</dbReference>
<reference evidence="5 6" key="1">
    <citation type="submission" date="2017-05" db="EMBL/GenBank/DDBJ databases">
        <title>Streptomyces alboflavus Genome sequencing and assembly.</title>
        <authorList>
            <person name="Wang Y."/>
            <person name="Du B."/>
            <person name="Ding Y."/>
            <person name="Liu H."/>
            <person name="Hou Q."/>
            <person name="Liu K."/>
            <person name="Wang C."/>
            <person name="Yao L."/>
        </authorList>
    </citation>
    <scope>NUCLEOTIDE SEQUENCE [LARGE SCALE GENOMIC DNA]</scope>
    <source>
        <strain evidence="5 6">MDJK44</strain>
    </source>
</reference>
<dbReference type="InterPro" id="IPR001330">
    <property type="entry name" value="Prenyltrans"/>
</dbReference>
<feature type="chain" id="PRO_5012667226" evidence="3">
    <location>
        <begin position="24"/>
        <end position="928"/>
    </location>
</feature>